<dbReference type="Pfam" id="PF13193">
    <property type="entry name" value="AMP-binding_C"/>
    <property type="match status" value="1"/>
</dbReference>
<dbReference type="InterPro" id="IPR045851">
    <property type="entry name" value="AMP-bd_C_sf"/>
</dbReference>
<dbReference type="PANTHER" id="PTHR43201:SF5">
    <property type="entry name" value="MEDIUM-CHAIN ACYL-COA LIGASE ACSF2, MITOCHONDRIAL"/>
    <property type="match status" value="1"/>
</dbReference>
<dbReference type="InterPro" id="IPR025110">
    <property type="entry name" value="AMP-bd_C"/>
</dbReference>
<dbReference type="Pfam" id="PF00501">
    <property type="entry name" value="AMP-binding"/>
    <property type="match status" value="1"/>
</dbReference>
<reference evidence="5 6" key="1">
    <citation type="submission" date="2019-03" db="EMBL/GenBank/DDBJ databases">
        <title>Genomic Encyclopedia of Type Strains, Phase IV (KMG-IV): sequencing the most valuable type-strain genomes for metagenomic binning, comparative biology and taxonomic classification.</title>
        <authorList>
            <person name="Goeker M."/>
        </authorList>
    </citation>
    <scope>NUCLEOTIDE SEQUENCE [LARGE SCALE GENOMIC DNA]</scope>
    <source>
        <strain evidence="5 6">DSM 45934</strain>
    </source>
</reference>
<evidence type="ECO:0000256" key="2">
    <source>
        <dbReference type="ARBA" id="ARBA00022598"/>
    </source>
</evidence>
<sequence length="475" mass="51196">MLVAQANRTPDKVFVRTAEGDLTYAEVLARTEHLAAGLAAAGVRSGEPVAVLMHNSAEAVLVWFAINRLGAVHVPINTALVGAGLAHTFRTTGASFTIADDDLAHLVPQSDTTLLRGLPTLDEPSPVAVPPELDPAIMLFTSGTTGVSKACVLSHRYVVRQGQIHAHYLGLTADDVLYCPFPLFHVDAVTLTVVAALAVGATAAIGVKFSASGFWDEVRRFDATVFNFMGATLTILWKQPARPGDRDHRVRLAWGVPMPAWQDEWERRFGFRLYEIYGLTDGGIVAYDPIDSPKRVGTCGKVIPEFDVVVDAPPGEVGEILIRGREPGLVMTGYYGMPDATAAVLRDGFLHTGDLGTLTGDGYLTFAGRAKDSIRRRGENISAYEVEQVVEGHPSVLECAAIGVPSELSEEDVKVCVVLRPGHTLTADDLVAHCAANSAPFMVPRYVEFLPELPKTPTQKVEKFRLRQAHSARAA</sequence>
<protein>
    <submittedName>
        <fullName evidence="5">Crotonobetaine/carnitine-CoA ligase</fullName>
    </submittedName>
</protein>
<dbReference type="PANTHER" id="PTHR43201">
    <property type="entry name" value="ACYL-COA SYNTHETASE"/>
    <property type="match status" value="1"/>
</dbReference>
<dbReference type="InterPro" id="IPR020845">
    <property type="entry name" value="AMP-binding_CS"/>
</dbReference>
<proteinExistence type="inferred from homology"/>
<evidence type="ECO:0000313" key="5">
    <source>
        <dbReference type="EMBL" id="TCO62442.1"/>
    </source>
</evidence>
<dbReference type="InterPro" id="IPR000873">
    <property type="entry name" value="AMP-dep_synth/lig_dom"/>
</dbReference>
<dbReference type="GO" id="GO:0031956">
    <property type="term" value="F:medium-chain fatty acid-CoA ligase activity"/>
    <property type="evidence" value="ECO:0007669"/>
    <property type="project" value="TreeGrafter"/>
</dbReference>
<dbReference type="Gene3D" id="3.30.300.30">
    <property type="match status" value="1"/>
</dbReference>
<accession>A0A4R2JTV7</accession>
<feature type="domain" description="AMP-dependent synthetase/ligase" evidence="3">
    <location>
        <begin position="4"/>
        <end position="335"/>
    </location>
</feature>
<feature type="domain" description="AMP-binding enzyme C-terminal" evidence="4">
    <location>
        <begin position="385"/>
        <end position="460"/>
    </location>
</feature>
<evidence type="ECO:0000259" key="3">
    <source>
        <dbReference type="Pfam" id="PF00501"/>
    </source>
</evidence>
<dbReference type="PROSITE" id="PS00455">
    <property type="entry name" value="AMP_BINDING"/>
    <property type="match status" value="1"/>
</dbReference>
<keyword evidence="2 5" id="KW-0436">Ligase</keyword>
<organism evidence="5 6">
    <name type="scientific">Actinocrispum wychmicini</name>
    <dbReference type="NCBI Taxonomy" id="1213861"/>
    <lineage>
        <taxon>Bacteria</taxon>
        <taxon>Bacillati</taxon>
        <taxon>Actinomycetota</taxon>
        <taxon>Actinomycetes</taxon>
        <taxon>Pseudonocardiales</taxon>
        <taxon>Pseudonocardiaceae</taxon>
        <taxon>Actinocrispum</taxon>
    </lineage>
</organism>
<gene>
    <name evidence="5" type="ORF">EV192_102580</name>
</gene>
<dbReference type="EMBL" id="SLWS01000002">
    <property type="protein sequence ID" value="TCO62442.1"/>
    <property type="molecule type" value="Genomic_DNA"/>
</dbReference>
<dbReference type="GO" id="GO:0006631">
    <property type="term" value="P:fatty acid metabolic process"/>
    <property type="evidence" value="ECO:0007669"/>
    <property type="project" value="TreeGrafter"/>
</dbReference>
<dbReference type="AlphaFoldDB" id="A0A4R2JTV7"/>
<comment type="similarity">
    <text evidence="1">Belongs to the ATP-dependent AMP-binding enzyme family.</text>
</comment>
<evidence type="ECO:0000259" key="4">
    <source>
        <dbReference type="Pfam" id="PF13193"/>
    </source>
</evidence>
<dbReference type="InterPro" id="IPR042099">
    <property type="entry name" value="ANL_N_sf"/>
</dbReference>
<evidence type="ECO:0000256" key="1">
    <source>
        <dbReference type="ARBA" id="ARBA00006432"/>
    </source>
</evidence>
<comment type="caution">
    <text evidence="5">The sequence shown here is derived from an EMBL/GenBank/DDBJ whole genome shotgun (WGS) entry which is preliminary data.</text>
</comment>
<dbReference type="SUPFAM" id="SSF56801">
    <property type="entry name" value="Acetyl-CoA synthetase-like"/>
    <property type="match status" value="1"/>
</dbReference>
<keyword evidence="6" id="KW-1185">Reference proteome</keyword>
<dbReference type="Gene3D" id="3.40.50.12780">
    <property type="entry name" value="N-terminal domain of ligase-like"/>
    <property type="match status" value="1"/>
</dbReference>
<dbReference type="Proteomes" id="UP000295680">
    <property type="component" value="Unassembled WGS sequence"/>
</dbReference>
<evidence type="ECO:0000313" key="6">
    <source>
        <dbReference type="Proteomes" id="UP000295680"/>
    </source>
</evidence>
<name>A0A4R2JTV7_9PSEU</name>